<name>A0A1R1Y4K7_9FUNG</name>
<proteinExistence type="predicted"/>
<sequence>METRTSWRPIEKSVDLAKEILDNIEKIKNDLPEIRENGFQKMLKLKRKEKGRYDKGITESSFKIGEAVLKLIESKQAKLEQRWEGPF</sequence>
<evidence type="ECO:0000313" key="1">
    <source>
        <dbReference type="EMBL" id="OMJ21770.1"/>
    </source>
</evidence>
<protein>
    <submittedName>
        <fullName evidence="1">Uncharacterized protein</fullName>
    </submittedName>
</protein>
<comment type="caution">
    <text evidence="1">The sequence shown here is derived from an EMBL/GenBank/DDBJ whole genome shotgun (WGS) entry which is preliminary data.</text>
</comment>
<evidence type="ECO:0000313" key="2">
    <source>
        <dbReference type="Proteomes" id="UP000187283"/>
    </source>
</evidence>
<dbReference type="STRING" id="133412.A0A1R1Y4K7"/>
<dbReference type="AlphaFoldDB" id="A0A1R1Y4K7"/>
<keyword evidence="2" id="KW-1185">Reference proteome</keyword>
<organism evidence="1 2">
    <name type="scientific">Smittium culicis</name>
    <dbReference type="NCBI Taxonomy" id="133412"/>
    <lineage>
        <taxon>Eukaryota</taxon>
        <taxon>Fungi</taxon>
        <taxon>Fungi incertae sedis</taxon>
        <taxon>Zoopagomycota</taxon>
        <taxon>Kickxellomycotina</taxon>
        <taxon>Harpellomycetes</taxon>
        <taxon>Harpellales</taxon>
        <taxon>Legeriomycetaceae</taxon>
        <taxon>Smittium</taxon>
    </lineage>
</organism>
<dbReference type="EMBL" id="LSSN01000919">
    <property type="protein sequence ID" value="OMJ21770.1"/>
    <property type="molecule type" value="Genomic_DNA"/>
</dbReference>
<accession>A0A1R1Y4K7</accession>
<dbReference type="Proteomes" id="UP000187283">
    <property type="component" value="Unassembled WGS sequence"/>
</dbReference>
<gene>
    <name evidence="1" type="ORF">AYI70_g3273</name>
</gene>
<reference evidence="1 2" key="1">
    <citation type="submission" date="2017-01" db="EMBL/GenBank/DDBJ databases">
        <authorList>
            <person name="Mah S.A."/>
            <person name="Swanson W.J."/>
            <person name="Moy G.W."/>
            <person name="Vacquier V.D."/>
        </authorList>
    </citation>
    <scope>NUCLEOTIDE SEQUENCE [LARGE SCALE GENOMIC DNA]</scope>
    <source>
        <strain evidence="1 2">GSMNP</strain>
    </source>
</reference>